<sequence length="133" mass="15591">MTIRLNDLGQVHLVCGKTDMRQGIDSLAYLVKSQINLAPFSGQVYLFCGGRKDRFKALYWDGQGFWLLYKRFKNGKLNWPTNEEEVKALTSEQVDWLIISDVVFELIRSEDNAFVLYINHFFNVHRYCHPPRS</sequence>
<evidence type="ECO:0000313" key="2">
    <source>
        <dbReference type="EMBL" id="MWV56420.1"/>
    </source>
</evidence>
<dbReference type="InterPro" id="IPR008878">
    <property type="entry name" value="Transposase_IS66_Orf2"/>
</dbReference>
<dbReference type="PANTHER" id="PTHR36455:SF1">
    <property type="entry name" value="BLR8292 PROTEIN"/>
    <property type="match status" value="1"/>
</dbReference>
<name>A0A6I4RF11_9STRE</name>
<accession>A0A6I4RF11</accession>
<dbReference type="PANTHER" id="PTHR36455">
    <property type="match status" value="1"/>
</dbReference>
<dbReference type="EMBL" id="WUBJ01000006">
    <property type="protein sequence ID" value="MWV56420.1"/>
    <property type="molecule type" value="Genomic_DNA"/>
</dbReference>
<dbReference type="NCBIfam" id="NF033819">
    <property type="entry name" value="IS66_TnpB"/>
    <property type="match status" value="1"/>
</dbReference>
<comment type="caution">
    <text evidence="2">The sequence shown here is derived from an EMBL/GenBank/DDBJ whole genome shotgun (WGS) entry which is preliminary data.</text>
</comment>
<proteinExistence type="predicted"/>
<gene>
    <name evidence="2" type="primary">tnpB</name>
    <name evidence="1" type="ORF">GGG87_05445</name>
    <name evidence="2" type="ORF">GGH11_05480</name>
</gene>
<organism evidence="2 4">
    <name type="scientific">Streptococcus zhangguiae</name>
    <dbReference type="NCBI Taxonomy" id="2664091"/>
    <lineage>
        <taxon>Bacteria</taxon>
        <taxon>Bacillati</taxon>
        <taxon>Bacillota</taxon>
        <taxon>Bacilli</taxon>
        <taxon>Lactobacillales</taxon>
        <taxon>Streptococcaceae</taxon>
        <taxon>Streptococcus</taxon>
    </lineage>
</organism>
<dbReference type="RefSeq" id="WP_154608535.1">
    <property type="nucleotide sequence ID" value="NZ_CP072115.1"/>
</dbReference>
<dbReference type="Pfam" id="PF05717">
    <property type="entry name" value="TnpB_IS66"/>
    <property type="match status" value="1"/>
</dbReference>
<dbReference type="AlphaFoldDB" id="A0A6I4RF11"/>
<protein>
    <submittedName>
        <fullName evidence="2">IS66 family insertion sequence element accessory protein TnpB</fullName>
    </submittedName>
</protein>
<dbReference type="Proteomes" id="UP000435423">
    <property type="component" value="Unassembled WGS sequence"/>
</dbReference>
<evidence type="ECO:0000313" key="3">
    <source>
        <dbReference type="Proteomes" id="UP000435060"/>
    </source>
</evidence>
<dbReference type="Proteomes" id="UP000435060">
    <property type="component" value="Unassembled WGS sequence"/>
</dbReference>
<reference evidence="2 4" key="1">
    <citation type="submission" date="2019-10" db="EMBL/GenBank/DDBJ databases">
        <title>Streptococcis sp, isolated from the respiratory tract of Marmot.</title>
        <authorList>
            <person name="Zhang G."/>
        </authorList>
    </citation>
    <scope>NUCLEOTIDE SEQUENCE [LARGE SCALE GENOMIC DNA]</scope>
    <source>
        <strain evidence="2">Zg-70</strain>
        <strain evidence="4">zg-70</strain>
    </source>
</reference>
<dbReference type="EMBL" id="WLCG01000007">
    <property type="protein sequence ID" value="MTB64433.1"/>
    <property type="molecule type" value="Genomic_DNA"/>
</dbReference>
<keyword evidence="3" id="KW-1185">Reference proteome</keyword>
<reference evidence="1 3" key="2">
    <citation type="submission" date="2019-11" db="EMBL/GenBank/DDBJ databases">
        <title>Streptococcis sp. isolated from the respiratory tract of Marmot.</title>
        <authorList>
            <person name="Zhang G."/>
        </authorList>
    </citation>
    <scope>NUCLEOTIDE SEQUENCE [LARGE SCALE GENOMIC DNA]</scope>
    <source>
        <strain evidence="3">zg-86</strain>
        <strain evidence="1">Zg-86</strain>
    </source>
</reference>
<evidence type="ECO:0000313" key="4">
    <source>
        <dbReference type="Proteomes" id="UP000435423"/>
    </source>
</evidence>
<evidence type="ECO:0000313" key="1">
    <source>
        <dbReference type="EMBL" id="MTB64433.1"/>
    </source>
</evidence>